<proteinExistence type="predicted"/>
<comment type="caution">
    <text evidence="1">The sequence shown here is derived from an EMBL/GenBank/DDBJ whole genome shotgun (WGS) entry which is preliminary data.</text>
</comment>
<sequence>MNVLRWMCFCYLFITYSCSTSDYLHDLGDDYILISESNANQFISGPNDTTGNGLIPCTVERFEYDNAYIIAKQKDNPDCLPREDYASKEVKYWIIHKEKQVVYGPFDWETFMRKRDELGVSLSIGK</sequence>
<name>A0ABV7JNE9_9SPHI</name>
<evidence type="ECO:0000313" key="1">
    <source>
        <dbReference type="EMBL" id="MFC3199531.1"/>
    </source>
</evidence>
<dbReference type="InterPro" id="IPR025059">
    <property type="entry name" value="DUF3997"/>
</dbReference>
<dbReference type="PROSITE" id="PS51257">
    <property type="entry name" value="PROKAR_LIPOPROTEIN"/>
    <property type="match status" value="1"/>
</dbReference>
<dbReference type="Proteomes" id="UP001595526">
    <property type="component" value="Unassembled WGS sequence"/>
</dbReference>
<reference evidence="2" key="1">
    <citation type="journal article" date="2019" name="Int. J. Syst. Evol. Microbiol.">
        <title>The Global Catalogue of Microorganisms (GCM) 10K type strain sequencing project: providing services to taxonomists for standard genome sequencing and annotation.</title>
        <authorList>
            <consortium name="The Broad Institute Genomics Platform"/>
            <consortium name="The Broad Institute Genome Sequencing Center for Infectious Disease"/>
            <person name="Wu L."/>
            <person name="Ma J."/>
        </authorList>
    </citation>
    <scope>NUCLEOTIDE SEQUENCE [LARGE SCALE GENOMIC DNA]</scope>
    <source>
        <strain evidence="2">KCTC 52416</strain>
    </source>
</reference>
<accession>A0ABV7JNE9</accession>
<evidence type="ECO:0000313" key="2">
    <source>
        <dbReference type="Proteomes" id="UP001595526"/>
    </source>
</evidence>
<keyword evidence="2" id="KW-1185">Reference proteome</keyword>
<protein>
    <submittedName>
        <fullName evidence="1">DUF3997 domain-containing protein</fullName>
    </submittedName>
</protein>
<dbReference type="RefSeq" id="WP_379025251.1">
    <property type="nucleotide sequence ID" value="NZ_JBHRTA010000055.1"/>
</dbReference>
<dbReference type="Pfam" id="PF13162">
    <property type="entry name" value="DUF3997"/>
    <property type="match status" value="1"/>
</dbReference>
<gene>
    <name evidence="1" type="ORF">ACFOET_18085</name>
</gene>
<dbReference type="EMBL" id="JBHRTA010000055">
    <property type="protein sequence ID" value="MFC3199531.1"/>
    <property type="molecule type" value="Genomic_DNA"/>
</dbReference>
<organism evidence="1 2">
    <name type="scientific">Parapedobacter deserti</name>
    <dbReference type="NCBI Taxonomy" id="1912957"/>
    <lineage>
        <taxon>Bacteria</taxon>
        <taxon>Pseudomonadati</taxon>
        <taxon>Bacteroidota</taxon>
        <taxon>Sphingobacteriia</taxon>
        <taxon>Sphingobacteriales</taxon>
        <taxon>Sphingobacteriaceae</taxon>
        <taxon>Parapedobacter</taxon>
    </lineage>
</organism>